<dbReference type="GO" id="GO:0032153">
    <property type="term" value="C:cell division site"/>
    <property type="evidence" value="ECO:0007669"/>
    <property type="project" value="TreeGrafter"/>
</dbReference>
<dbReference type="InterPro" id="IPR036680">
    <property type="entry name" value="SPOR-like_sf"/>
</dbReference>
<sequence>MERTRLQRLTGAVVLIAAAVILYPVLFTSEQADESLNLTIPEPPPAPEIPEYVEQINRPLAIPEEPADFEPPPEVAAESTSPSGVEKTPPTLDTEGLPISWTLQLAAFSQADNANVLQDKLRKDGYRAYTREGSAADNKSLYRVYVGPDLRKDKLLELRRAIEQSYSLKGMVVRFRP</sequence>
<proteinExistence type="predicted"/>
<dbReference type="GO" id="GO:0032506">
    <property type="term" value="P:cytokinetic process"/>
    <property type="evidence" value="ECO:0007669"/>
    <property type="project" value="TreeGrafter"/>
</dbReference>
<protein>
    <submittedName>
        <fullName evidence="4">Cell division protein DedD</fullName>
    </submittedName>
</protein>
<keyword evidence="2" id="KW-1133">Transmembrane helix</keyword>
<dbReference type="AlphaFoldDB" id="A0A1X7AK77"/>
<feature type="region of interest" description="Disordered" evidence="1">
    <location>
        <begin position="63"/>
        <end position="93"/>
    </location>
</feature>
<keyword evidence="4" id="KW-0131">Cell cycle</keyword>
<feature type="domain" description="SPOR" evidence="3">
    <location>
        <begin position="95"/>
        <end position="175"/>
    </location>
</feature>
<dbReference type="SUPFAM" id="SSF110997">
    <property type="entry name" value="Sporulation related repeat"/>
    <property type="match status" value="1"/>
</dbReference>
<dbReference type="GO" id="GO:0042834">
    <property type="term" value="F:peptidoglycan binding"/>
    <property type="evidence" value="ECO:0007669"/>
    <property type="project" value="InterPro"/>
</dbReference>
<evidence type="ECO:0000313" key="4">
    <source>
        <dbReference type="EMBL" id="SMA47494.1"/>
    </source>
</evidence>
<keyword evidence="2" id="KW-0812">Transmembrane</keyword>
<evidence type="ECO:0000313" key="5">
    <source>
        <dbReference type="Proteomes" id="UP000196573"/>
    </source>
</evidence>
<dbReference type="InterPro" id="IPR007730">
    <property type="entry name" value="SPOR-like_dom"/>
</dbReference>
<dbReference type="EMBL" id="FWPT01000005">
    <property type="protein sequence ID" value="SMA47494.1"/>
    <property type="molecule type" value="Genomic_DNA"/>
</dbReference>
<dbReference type="Gene3D" id="3.30.70.1070">
    <property type="entry name" value="Sporulation related repeat"/>
    <property type="match status" value="1"/>
</dbReference>
<accession>A0A1X7AK77</accession>
<keyword evidence="5" id="KW-1185">Reference proteome</keyword>
<dbReference type="Proteomes" id="UP000196573">
    <property type="component" value="Unassembled WGS sequence"/>
</dbReference>
<name>A0A1X7AK77_9GAMM</name>
<dbReference type="OrthoDB" id="7069135at2"/>
<gene>
    <name evidence="4" type="ORF">EHSB41UT_02435</name>
</gene>
<feature type="transmembrane region" description="Helical" evidence="2">
    <location>
        <begin position="9"/>
        <end position="27"/>
    </location>
</feature>
<reference evidence="4 5" key="1">
    <citation type="submission" date="2017-03" db="EMBL/GenBank/DDBJ databases">
        <authorList>
            <person name="Afonso C.L."/>
            <person name="Miller P.J."/>
            <person name="Scott M.A."/>
            <person name="Spackman E."/>
            <person name="Goraichik I."/>
            <person name="Dimitrov K.M."/>
            <person name="Suarez D.L."/>
            <person name="Swayne D.E."/>
        </authorList>
    </citation>
    <scope>NUCLEOTIDE SEQUENCE [LARGE SCALE GENOMIC DNA]</scope>
    <source>
        <strain evidence="4">SB41UT1</strain>
    </source>
</reference>
<evidence type="ECO:0000256" key="2">
    <source>
        <dbReference type="SAM" id="Phobius"/>
    </source>
</evidence>
<dbReference type="GO" id="GO:0030428">
    <property type="term" value="C:cell septum"/>
    <property type="evidence" value="ECO:0007669"/>
    <property type="project" value="TreeGrafter"/>
</dbReference>
<dbReference type="PANTHER" id="PTHR38687:SF1">
    <property type="entry name" value="CELL DIVISION PROTEIN DEDD"/>
    <property type="match status" value="1"/>
</dbReference>
<evidence type="ECO:0000259" key="3">
    <source>
        <dbReference type="PROSITE" id="PS51724"/>
    </source>
</evidence>
<dbReference type="InterPro" id="IPR052521">
    <property type="entry name" value="Cell_div_SPOR-domain"/>
</dbReference>
<dbReference type="PANTHER" id="PTHR38687">
    <property type="entry name" value="CELL DIVISION PROTEIN DEDD-RELATED"/>
    <property type="match status" value="1"/>
</dbReference>
<organism evidence="4 5">
    <name type="scientific">Parendozoicomonas haliclonae</name>
    <dbReference type="NCBI Taxonomy" id="1960125"/>
    <lineage>
        <taxon>Bacteria</taxon>
        <taxon>Pseudomonadati</taxon>
        <taxon>Pseudomonadota</taxon>
        <taxon>Gammaproteobacteria</taxon>
        <taxon>Oceanospirillales</taxon>
        <taxon>Endozoicomonadaceae</taxon>
        <taxon>Parendozoicomonas</taxon>
    </lineage>
</organism>
<evidence type="ECO:0000256" key="1">
    <source>
        <dbReference type="SAM" id="MobiDB-lite"/>
    </source>
</evidence>
<dbReference type="PROSITE" id="PS51724">
    <property type="entry name" value="SPOR"/>
    <property type="match status" value="1"/>
</dbReference>
<keyword evidence="4" id="KW-0132">Cell division</keyword>
<keyword evidence="2" id="KW-0472">Membrane</keyword>
<dbReference type="RefSeq" id="WP_087110230.1">
    <property type="nucleotide sequence ID" value="NZ_CBCSCN010000003.1"/>
</dbReference>
<dbReference type="Pfam" id="PF05036">
    <property type="entry name" value="SPOR"/>
    <property type="match status" value="1"/>
</dbReference>